<accession>A0A1M7TDQ3</accession>
<evidence type="ECO:0000313" key="3">
    <source>
        <dbReference type="Proteomes" id="UP000184207"/>
    </source>
</evidence>
<protein>
    <submittedName>
        <fullName evidence="2">Uncharacterized protein</fullName>
    </submittedName>
</protein>
<organism evidence="2 3">
    <name type="scientific">Fervidobacterium gondwanense DSM 13020</name>
    <dbReference type="NCBI Taxonomy" id="1121883"/>
    <lineage>
        <taxon>Bacteria</taxon>
        <taxon>Thermotogati</taxon>
        <taxon>Thermotogota</taxon>
        <taxon>Thermotogae</taxon>
        <taxon>Thermotogales</taxon>
        <taxon>Fervidobacteriaceae</taxon>
        <taxon>Fervidobacterium</taxon>
    </lineage>
</organism>
<feature type="compositionally biased region" description="Basic and acidic residues" evidence="1">
    <location>
        <begin position="31"/>
        <end position="41"/>
    </location>
</feature>
<feature type="region of interest" description="Disordered" evidence="1">
    <location>
        <begin position="26"/>
        <end position="51"/>
    </location>
</feature>
<sequence length="51" mass="5877">QDTRISKLTIPQIGRRNVRVWNKPGGHKRVSLRENGGEVVKKNNLRRNKAT</sequence>
<keyword evidence="3" id="KW-1185">Reference proteome</keyword>
<gene>
    <name evidence="2" type="ORF">SAMN02745226_01885</name>
</gene>
<evidence type="ECO:0000313" key="2">
    <source>
        <dbReference type="EMBL" id="SHN68860.1"/>
    </source>
</evidence>
<name>A0A1M7TDQ3_FERGO</name>
<reference evidence="3" key="1">
    <citation type="submission" date="2016-12" db="EMBL/GenBank/DDBJ databases">
        <authorList>
            <person name="Varghese N."/>
            <person name="Submissions S."/>
        </authorList>
    </citation>
    <scope>NUCLEOTIDE SEQUENCE [LARGE SCALE GENOMIC DNA]</scope>
    <source>
        <strain evidence="3">DSM 13020</strain>
    </source>
</reference>
<proteinExistence type="predicted"/>
<dbReference type="EMBL" id="FRDJ01000015">
    <property type="protein sequence ID" value="SHN68860.1"/>
    <property type="molecule type" value="Genomic_DNA"/>
</dbReference>
<feature type="non-terminal residue" evidence="2">
    <location>
        <position position="1"/>
    </location>
</feature>
<evidence type="ECO:0000256" key="1">
    <source>
        <dbReference type="SAM" id="MobiDB-lite"/>
    </source>
</evidence>
<dbReference type="Proteomes" id="UP000184207">
    <property type="component" value="Unassembled WGS sequence"/>
</dbReference>
<dbReference type="AlphaFoldDB" id="A0A1M7TDQ3"/>